<proteinExistence type="predicted"/>
<evidence type="ECO:0000313" key="4">
    <source>
        <dbReference type="Proteomes" id="UP001059836"/>
    </source>
</evidence>
<dbReference type="EMBL" id="CP045809">
    <property type="protein sequence ID" value="QHN36584.1"/>
    <property type="molecule type" value="Genomic_DNA"/>
</dbReference>
<keyword evidence="4" id="KW-1185">Reference proteome</keyword>
<dbReference type="InterPro" id="IPR007969">
    <property type="entry name" value="DUF732"/>
</dbReference>
<dbReference type="Pfam" id="PF05305">
    <property type="entry name" value="DUF732"/>
    <property type="match status" value="1"/>
</dbReference>
<gene>
    <name evidence="3" type="ORF">GII31_18475</name>
</gene>
<reference evidence="3" key="1">
    <citation type="journal article" date="2021" name="Nat. Microbiol.">
        <title>Cocultivation of an ultrasmall environmental parasitic bacterium with lytic ability against bacteria associated with wastewater foams.</title>
        <authorList>
            <person name="Batinovic S."/>
            <person name="Rose J.J.A."/>
            <person name="Ratcliffe J."/>
            <person name="Seviour R.J."/>
            <person name="Petrovski S."/>
        </authorList>
    </citation>
    <scope>NUCLEOTIDE SEQUENCE</scope>
    <source>
        <strain evidence="3">CON9</strain>
    </source>
</reference>
<evidence type="ECO:0000313" key="3">
    <source>
        <dbReference type="EMBL" id="QHN36584.1"/>
    </source>
</evidence>
<name>A0ABX6IMJ3_9ACTN</name>
<evidence type="ECO:0000256" key="1">
    <source>
        <dbReference type="SAM" id="MobiDB-lite"/>
    </source>
</evidence>
<accession>A0ABX6IMJ3</accession>
<feature type="region of interest" description="Disordered" evidence="1">
    <location>
        <begin position="59"/>
        <end position="113"/>
    </location>
</feature>
<dbReference type="Proteomes" id="UP001059836">
    <property type="component" value="Chromosome"/>
</dbReference>
<evidence type="ECO:0000259" key="2">
    <source>
        <dbReference type="Pfam" id="PF05305"/>
    </source>
</evidence>
<feature type="domain" description="DUF732" evidence="2">
    <location>
        <begin position="119"/>
        <end position="185"/>
    </location>
</feature>
<organism evidence="3 4">
    <name type="scientific">Gordonia pseudamarae</name>
    <dbReference type="NCBI Taxonomy" id="2831662"/>
    <lineage>
        <taxon>Bacteria</taxon>
        <taxon>Bacillati</taxon>
        <taxon>Actinomycetota</taxon>
        <taxon>Actinomycetes</taxon>
        <taxon>Mycobacteriales</taxon>
        <taxon>Gordoniaceae</taxon>
        <taxon>Gordonia</taxon>
    </lineage>
</organism>
<feature type="compositionally biased region" description="Low complexity" evidence="1">
    <location>
        <begin position="70"/>
        <end position="106"/>
    </location>
</feature>
<protein>
    <submittedName>
        <fullName evidence="3">DUF732 domain-containing protein</fullName>
    </submittedName>
</protein>
<feature type="compositionally biased region" description="Basic residues" evidence="1">
    <location>
        <begin position="17"/>
        <end position="29"/>
    </location>
</feature>
<feature type="region of interest" description="Disordered" evidence="1">
    <location>
        <begin position="1"/>
        <end position="29"/>
    </location>
</feature>
<sequence length="194" mass="19994">MGTPQSCSRAYAMGPARQRHRPDRKTHPMIRRIIRVSLLPTVVGAALVLGGCTTDGTPVADGPAQASQYDSDQTNTGQTDTGQTDTGSGADTSRTPSPETTTTSPEASGHGLSEDKENEAFIRTLQQLGVAVPDEAEYIAVGRQACADIRGGKPFIDVALNLSLGLGPVSNGSVVGAAIGVFCPDQQSKISTGG</sequence>